<dbReference type="PANTHER" id="PTHR30622:SF2">
    <property type="entry name" value="UNDECAPRENYL-DIPHOSPHATASE"/>
    <property type="match status" value="1"/>
</dbReference>
<evidence type="ECO:0000313" key="14">
    <source>
        <dbReference type="Proteomes" id="UP000054016"/>
    </source>
</evidence>
<evidence type="ECO:0000256" key="12">
    <source>
        <dbReference type="HAMAP-Rule" id="MF_01006"/>
    </source>
</evidence>
<feature type="transmembrane region" description="Helical" evidence="12">
    <location>
        <begin position="111"/>
        <end position="129"/>
    </location>
</feature>
<evidence type="ECO:0000256" key="9">
    <source>
        <dbReference type="ARBA" id="ARBA00023136"/>
    </source>
</evidence>
<evidence type="ECO:0000256" key="2">
    <source>
        <dbReference type="ARBA" id="ARBA00010621"/>
    </source>
</evidence>
<evidence type="ECO:0000313" key="13">
    <source>
        <dbReference type="EMBL" id="KON31899.1"/>
    </source>
</evidence>
<dbReference type="Pfam" id="PF02673">
    <property type="entry name" value="BacA"/>
    <property type="match status" value="1"/>
</dbReference>
<feature type="transmembrane region" description="Helical" evidence="12">
    <location>
        <begin position="208"/>
        <end position="231"/>
    </location>
</feature>
<gene>
    <name evidence="12" type="primary">uppP</name>
    <name evidence="13" type="ORF">AC478_01925</name>
</gene>
<comment type="similarity">
    <text evidence="2 12">Belongs to the UppP family.</text>
</comment>
<protein>
    <recommendedName>
        <fullName evidence="4 12">Undecaprenyl-diphosphatase</fullName>
        <ecNumber evidence="3 12">3.6.1.27</ecNumber>
    </recommendedName>
    <alternativeName>
        <fullName evidence="10 12">Undecaprenyl pyrophosphate phosphatase</fullName>
    </alternativeName>
</protein>
<organism evidence="13 14">
    <name type="scientific">miscellaneous Crenarchaeota group-1 archaeon SG8-32-3</name>
    <dbReference type="NCBI Taxonomy" id="1685125"/>
    <lineage>
        <taxon>Archaea</taxon>
        <taxon>Candidatus Bathyarchaeota</taxon>
        <taxon>MCG-1</taxon>
    </lineage>
</organism>
<feature type="transmembrane region" description="Helical" evidence="12">
    <location>
        <begin position="79"/>
        <end position="99"/>
    </location>
</feature>
<evidence type="ECO:0000256" key="1">
    <source>
        <dbReference type="ARBA" id="ARBA00004651"/>
    </source>
</evidence>
<feature type="transmembrane region" description="Helical" evidence="12">
    <location>
        <begin position="243"/>
        <end position="262"/>
    </location>
</feature>
<comment type="catalytic activity">
    <reaction evidence="11 12">
        <text>di-trans,octa-cis-undecaprenyl diphosphate + H2O = di-trans,octa-cis-undecaprenyl phosphate + phosphate + H(+)</text>
        <dbReference type="Rhea" id="RHEA:28094"/>
        <dbReference type="ChEBI" id="CHEBI:15377"/>
        <dbReference type="ChEBI" id="CHEBI:15378"/>
        <dbReference type="ChEBI" id="CHEBI:43474"/>
        <dbReference type="ChEBI" id="CHEBI:58405"/>
        <dbReference type="ChEBI" id="CHEBI:60392"/>
        <dbReference type="EC" id="3.6.1.27"/>
    </reaction>
</comment>
<evidence type="ECO:0000256" key="6">
    <source>
        <dbReference type="ARBA" id="ARBA00022692"/>
    </source>
</evidence>
<evidence type="ECO:0000256" key="5">
    <source>
        <dbReference type="ARBA" id="ARBA00022475"/>
    </source>
</evidence>
<evidence type="ECO:0000256" key="7">
    <source>
        <dbReference type="ARBA" id="ARBA00022801"/>
    </source>
</evidence>
<dbReference type="EC" id="3.6.1.27" evidence="3 12"/>
<accession>A0A0M0BTV4</accession>
<sequence length="263" mass="28396">MDPIQALILGFIQGVTEWLPISSTGHLRITEQLLGFTLPLLFDVTLHVGTLTVILFFFREDIKTVLFALAKGAFKSENGKLIPLIIVGSVPTALIGVGFTFTNTIETVFNSYLPIAGAFITCGVVLYLSKTGREQNENITYLAALAIGTAQGIALIPGISRSGLTIATALLLGVERKKAFKFSFLLSVPAVIGALGSTLYVQHETLTLLGVGWTEILIGISASMVVSYFALKLLWRVLAGEKFYLFAFYCWLIGAILLALSLC</sequence>
<evidence type="ECO:0000256" key="8">
    <source>
        <dbReference type="ARBA" id="ARBA00022989"/>
    </source>
</evidence>
<dbReference type="AlphaFoldDB" id="A0A0M0BTV4"/>
<keyword evidence="8 12" id="KW-1133">Transmembrane helix</keyword>
<comment type="function">
    <text evidence="12">Catalyzes the dephosphorylation of undecaprenyl diphosphate (UPP).</text>
</comment>
<evidence type="ECO:0000256" key="11">
    <source>
        <dbReference type="ARBA" id="ARBA00047594"/>
    </source>
</evidence>
<evidence type="ECO:0000256" key="4">
    <source>
        <dbReference type="ARBA" id="ARBA00021581"/>
    </source>
</evidence>
<dbReference type="GO" id="GO:0050380">
    <property type="term" value="F:undecaprenyl-diphosphatase activity"/>
    <property type="evidence" value="ECO:0007669"/>
    <property type="project" value="UniProtKB-UniRule"/>
</dbReference>
<dbReference type="HAMAP" id="MF_01006">
    <property type="entry name" value="Undec_diphosphatase"/>
    <property type="match status" value="1"/>
</dbReference>
<name>A0A0M0BTV4_9ARCH</name>
<evidence type="ECO:0000256" key="10">
    <source>
        <dbReference type="ARBA" id="ARBA00032707"/>
    </source>
</evidence>
<comment type="subcellular location">
    <subcellularLocation>
        <location evidence="1 12">Cell membrane</location>
        <topology evidence="1 12">Multi-pass membrane protein</topology>
    </subcellularLocation>
</comment>
<dbReference type="EMBL" id="LFWV01000020">
    <property type="protein sequence ID" value="KON31899.1"/>
    <property type="molecule type" value="Genomic_DNA"/>
</dbReference>
<evidence type="ECO:0000256" key="3">
    <source>
        <dbReference type="ARBA" id="ARBA00012374"/>
    </source>
</evidence>
<keyword evidence="5 12" id="KW-1003">Cell membrane</keyword>
<dbReference type="GO" id="GO:0005886">
    <property type="term" value="C:plasma membrane"/>
    <property type="evidence" value="ECO:0007669"/>
    <property type="project" value="UniProtKB-SubCell"/>
</dbReference>
<proteinExistence type="inferred from homology"/>
<keyword evidence="9 12" id="KW-0472">Membrane</keyword>
<dbReference type="PATRIC" id="fig|1685125.3.peg.431"/>
<dbReference type="InterPro" id="IPR003824">
    <property type="entry name" value="UppP"/>
</dbReference>
<keyword evidence="6 12" id="KW-0812">Transmembrane</keyword>
<feature type="transmembrane region" description="Helical" evidence="12">
    <location>
        <begin position="33"/>
        <end position="58"/>
    </location>
</feature>
<feature type="transmembrane region" description="Helical" evidence="12">
    <location>
        <begin position="141"/>
        <end position="159"/>
    </location>
</feature>
<dbReference type="PANTHER" id="PTHR30622">
    <property type="entry name" value="UNDECAPRENYL-DIPHOSPHATASE"/>
    <property type="match status" value="1"/>
</dbReference>
<dbReference type="Proteomes" id="UP000054016">
    <property type="component" value="Unassembled WGS sequence"/>
</dbReference>
<feature type="transmembrane region" description="Helical" evidence="12">
    <location>
        <begin position="179"/>
        <end position="201"/>
    </location>
</feature>
<keyword evidence="7 12" id="KW-0378">Hydrolase</keyword>
<comment type="caution">
    <text evidence="13">The sequence shown here is derived from an EMBL/GenBank/DDBJ whole genome shotgun (WGS) entry which is preliminary data.</text>
</comment>
<reference evidence="14" key="1">
    <citation type="submission" date="2015-06" db="EMBL/GenBank/DDBJ databases">
        <title>New insights into the roles of widespread benthic archaea in carbon and nitrogen cycling.</title>
        <authorList>
            <person name="Lazar C.S."/>
            <person name="Baker B.J."/>
            <person name="Seitz K.W."/>
            <person name="Hyde A.S."/>
            <person name="Dick G.J."/>
            <person name="Hinrichs K.-U."/>
            <person name="Teske A.P."/>
        </authorList>
    </citation>
    <scope>NUCLEOTIDE SEQUENCE [LARGE SCALE GENOMIC DNA]</scope>
</reference>